<proteinExistence type="predicted"/>
<evidence type="ECO:0000256" key="4">
    <source>
        <dbReference type="ARBA" id="ARBA00023163"/>
    </source>
</evidence>
<keyword evidence="4" id="KW-0804">Transcription</keyword>
<dbReference type="InterPro" id="IPR036634">
    <property type="entry name" value="PRD_sf"/>
</dbReference>
<feature type="domain" description="PRD" evidence="6">
    <location>
        <begin position="304"/>
        <end position="403"/>
    </location>
</feature>
<dbReference type="Gene3D" id="1.10.1790.10">
    <property type="entry name" value="PRD domain"/>
    <property type="match status" value="2"/>
</dbReference>
<dbReference type="EMBL" id="VSSQ01028848">
    <property type="protein sequence ID" value="MPM78731.1"/>
    <property type="molecule type" value="Genomic_DNA"/>
</dbReference>
<dbReference type="SUPFAM" id="SSF53062">
    <property type="entry name" value="PTS system fructose IIA component-like"/>
    <property type="match status" value="1"/>
</dbReference>
<evidence type="ECO:0000256" key="2">
    <source>
        <dbReference type="ARBA" id="ARBA00022737"/>
    </source>
</evidence>
<comment type="caution">
    <text evidence="7">The sequence shown here is derived from an EMBL/GenBank/DDBJ whole genome shotgun (WGS) entry which is preliminary data.</text>
</comment>
<evidence type="ECO:0008006" key="8">
    <source>
        <dbReference type="Google" id="ProtNLM"/>
    </source>
</evidence>
<feature type="domain" description="PRD" evidence="6">
    <location>
        <begin position="1"/>
        <end position="61"/>
    </location>
</feature>
<organism evidence="7">
    <name type="scientific">bioreactor metagenome</name>
    <dbReference type="NCBI Taxonomy" id="1076179"/>
    <lineage>
        <taxon>unclassified sequences</taxon>
        <taxon>metagenomes</taxon>
        <taxon>ecological metagenomes</taxon>
    </lineage>
</organism>
<dbReference type="PANTHER" id="PTHR30185">
    <property type="entry name" value="CRYPTIC BETA-GLUCOSIDE BGL OPERON ANTITERMINATOR"/>
    <property type="match status" value="1"/>
</dbReference>
<keyword evidence="1" id="KW-0808">Transferase</keyword>
<dbReference type="Pfam" id="PF00874">
    <property type="entry name" value="PRD"/>
    <property type="match status" value="2"/>
</dbReference>
<keyword evidence="3" id="KW-0805">Transcription regulation</keyword>
<dbReference type="GO" id="GO:0016020">
    <property type="term" value="C:membrane"/>
    <property type="evidence" value="ECO:0007669"/>
    <property type="project" value="InterPro"/>
</dbReference>
<evidence type="ECO:0000259" key="6">
    <source>
        <dbReference type="PROSITE" id="PS51372"/>
    </source>
</evidence>
<dbReference type="GO" id="GO:0006355">
    <property type="term" value="P:regulation of DNA-templated transcription"/>
    <property type="evidence" value="ECO:0007669"/>
    <property type="project" value="InterPro"/>
</dbReference>
<dbReference type="SUPFAM" id="SSF63520">
    <property type="entry name" value="PTS-regulatory domain, PRD"/>
    <property type="match status" value="2"/>
</dbReference>
<dbReference type="GO" id="GO:0016740">
    <property type="term" value="F:transferase activity"/>
    <property type="evidence" value="ECO:0007669"/>
    <property type="project" value="UniProtKB-KW"/>
</dbReference>
<accession>A0A645CP83</accession>
<dbReference type="PROSITE" id="PS51096">
    <property type="entry name" value="PTS_EIIA_TYPE_4"/>
    <property type="match status" value="1"/>
</dbReference>
<reference evidence="7" key="1">
    <citation type="submission" date="2019-08" db="EMBL/GenBank/DDBJ databases">
        <authorList>
            <person name="Kucharzyk K."/>
            <person name="Murdoch R.W."/>
            <person name="Higgins S."/>
            <person name="Loffler F."/>
        </authorList>
    </citation>
    <scope>NUCLEOTIDE SEQUENCE</scope>
</reference>
<keyword evidence="2" id="KW-0677">Repeat</keyword>
<gene>
    <name evidence="7" type="ORF">SDC9_125742</name>
</gene>
<dbReference type="InterPro" id="IPR050661">
    <property type="entry name" value="BglG_antiterminators"/>
</dbReference>
<dbReference type="GO" id="GO:0009401">
    <property type="term" value="P:phosphoenolpyruvate-dependent sugar phosphotransferase system"/>
    <property type="evidence" value="ECO:0007669"/>
    <property type="project" value="InterPro"/>
</dbReference>
<dbReference type="PANTHER" id="PTHR30185:SF18">
    <property type="entry name" value="TRANSCRIPTIONAL REGULATOR MTLR"/>
    <property type="match status" value="1"/>
</dbReference>
<dbReference type="InterPro" id="IPR011608">
    <property type="entry name" value="PRD"/>
</dbReference>
<evidence type="ECO:0000259" key="5">
    <source>
        <dbReference type="PROSITE" id="PS51096"/>
    </source>
</evidence>
<evidence type="ECO:0000256" key="1">
    <source>
        <dbReference type="ARBA" id="ARBA00022679"/>
    </source>
</evidence>
<dbReference type="PROSITE" id="PS51372">
    <property type="entry name" value="PRD_2"/>
    <property type="match status" value="2"/>
</dbReference>
<dbReference type="Gene3D" id="3.40.50.510">
    <property type="entry name" value="Phosphotransferase system, mannose-type IIA component"/>
    <property type="match status" value="1"/>
</dbReference>
<evidence type="ECO:0000256" key="3">
    <source>
        <dbReference type="ARBA" id="ARBA00023015"/>
    </source>
</evidence>
<protein>
    <recommendedName>
        <fullName evidence="8">Transcriptional regulatory protein DagR</fullName>
    </recommendedName>
</protein>
<dbReference type="InterPro" id="IPR004701">
    <property type="entry name" value="PTS_EIIA_man-typ"/>
</dbReference>
<dbReference type="InterPro" id="IPR036662">
    <property type="entry name" value="PTS_EIIA_man-typ_sf"/>
</dbReference>
<evidence type="ECO:0000313" key="7">
    <source>
        <dbReference type="EMBL" id="MPM78731.1"/>
    </source>
</evidence>
<feature type="domain" description="PTS EIIA type-4" evidence="5">
    <location>
        <begin position="61"/>
        <end position="195"/>
    </location>
</feature>
<dbReference type="AlphaFoldDB" id="A0A645CP83"/>
<dbReference type="Pfam" id="PF03610">
    <property type="entry name" value="EIIA-man"/>
    <property type="match status" value="1"/>
</dbReference>
<name>A0A645CP83_9ZZZZ</name>
<sequence>MNGIIENPKIDEVRKKYPEEFKLAMILADKLQEKFNIIVPLEEIGFITMFFAADGKEVQKRVTVILAMHGNSTATSMAEVVNELLNTNHVIGFDMPLSMKPEDALQGIEKIIVENHEGMGVLLMVDMGSLKFFNTIIRKNTGIEVVTVDMVTTSMVIEATRKAIMNKELQHIVKELNHGTKVIECKVKEEVKKSVIITACSTGEGTAQKLKEFIYKSFTGEKYEVINLGIKDEEKFQEAIEQLKKEANIKAVVSPFKITIPGITYIPMDKFFREFMDADFQDYISDESLLENIKIIYKDYLNLNDSEYMVNTLIQLITKVKYTFDIHLDSEKLNGLLMHWGALIQRLIEREETYKCKNLQTVLKRYGELFEVIRRGVMELEAKANITFSEEDIGNIIEILVNI</sequence>